<name>A0ABY6BFJ6_9GAMM</name>
<keyword evidence="4" id="KW-0812">Transmembrane</keyword>
<dbReference type="Pfam" id="PF13641">
    <property type="entry name" value="Glyco_tranf_2_3"/>
    <property type="match status" value="1"/>
</dbReference>
<comment type="similarity">
    <text evidence="1">Belongs to the glycosyltransferase 2 family.</text>
</comment>
<dbReference type="InterPro" id="IPR029044">
    <property type="entry name" value="Nucleotide-diphossugar_trans"/>
</dbReference>
<protein>
    <submittedName>
        <fullName evidence="5">Glycosyltransferase</fullName>
        <ecNumber evidence="5">2.4.-.-</ecNumber>
    </submittedName>
</protein>
<dbReference type="Proteomes" id="UP001064632">
    <property type="component" value="Chromosome"/>
</dbReference>
<dbReference type="CDD" id="cd06423">
    <property type="entry name" value="CESA_like"/>
    <property type="match status" value="1"/>
</dbReference>
<evidence type="ECO:0000313" key="6">
    <source>
        <dbReference type="Proteomes" id="UP001064632"/>
    </source>
</evidence>
<feature type="transmembrane region" description="Helical" evidence="4">
    <location>
        <begin position="6"/>
        <end position="29"/>
    </location>
</feature>
<dbReference type="SUPFAM" id="SSF53448">
    <property type="entry name" value="Nucleotide-diphospho-sugar transferases"/>
    <property type="match status" value="1"/>
</dbReference>
<keyword evidence="4" id="KW-0472">Membrane</keyword>
<keyword evidence="6" id="KW-1185">Reference proteome</keyword>
<keyword evidence="3 5" id="KW-0808">Transferase</keyword>
<feature type="transmembrane region" description="Helical" evidence="4">
    <location>
        <begin position="383"/>
        <end position="406"/>
    </location>
</feature>
<evidence type="ECO:0000256" key="1">
    <source>
        <dbReference type="ARBA" id="ARBA00006739"/>
    </source>
</evidence>
<dbReference type="Gene3D" id="3.90.550.10">
    <property type="entry name" value="Spore Coat Polysaccharide Biosynthesis Protein SpsA, Chain A"/>
    <property type="match status" value="1"/>
</dbReference>
<feature type="transmembrane region" description="Helical" evidence="4">
    <location>
        <begin position="342"/>
        <end position="363"/>
    </location>
</feature>
<evidence type="ECO:0000256" key="3">
    <source>
        <dbReference type="ARBA" id="ARBA00022679"/>
    </source>
</evidence>
<keyword evidence="4" id="KW-1133">Transmembrane helix</keyword>
<dbReference type="PANTHER" id="PTHR43630">
    <property type="entry name" value="POLY-BETA-1,6-N-ACETYL-D-GLUCOSAMINE SYNTHASE"/>
    <property type="match status" value="1"/>
</dbReference>
<dbReference type="EC" id="2.4.-.-" evidence="5"/>
<accession>A0ABY6BFJ6</accession>
<dbReference type="EMBL" id="CP104694">
    <property type="protein sequence ID" value="UXI66642.1"/>
    <property type="molecule type" value="Genomic_DNA"/>
</dbReference>
<gene>
    <name evidence="5" type="ORF">N4264_18055</name>
</gene>
<proteinExistence type="inferred from homology"/>
<evidence type="ECO:0000313" key="5">
    <source>
        <dbReference type="EMBL" id="UXI66642.1"/>
    </source>
</evidence>
<evidence type="ECO:0000256" key="2">
    <source>
        <dbReference type="ARBA" id="ARBA00022676"/>
    </source>
</evidence>
<organism evidence="5 6">
    <name type="scientific">Tahibacter amnicola</name>
    <dbReference type="NCBI Taxonomy" id="2976241"/>
    <lineage>
        <taxon>Bacteria</taxon>
        <taxon>Pseudomonadati</taxon>
        <taxon>Pseudomonadota</taxon>
        <taxon>Gammaproteobacteria</taxon>
        <taxon>Lysobacterales</taxon>
        <taxon>Rhodanobacteraceae</taxon>
        <taxon>Tahibacter</taxon>
    </lineage>
</organism>
<evidence type="ECO:0000256" key="4">
    <source>
        <dbReference type="SAM" id="Phobius"/>
    </source>
</evidence>
<dbReference type="RefSeq" id="WP_261693625.1">
    <property type="nucleotide sequence ID" value="NZ_CP104694.1"/>
</dbReference>
<sequence>MNATVHAIMMLIFGYYMCLHGIYLLLILIGATQLRRYHLGINYGDFKRIAESQLTMPFSVIVPAYNEEMVIVNTVQGALALRYPQHEVIVVNDGSTDATMDLLIKHFGLRQIHKVGPRPLPTKAVRAVYESYEFPNLVVVDKENGKRADAINAAANLSRYPMLCVIDADCVLETDALVRAVRPFLRNSRVVAAGGIVRPANGLEVEDGHIIRCGLPQSFLSLLQTVEYLRSFQWARLGLARLRSMLCISGAFMVVKRDVFLAMKGCDADSITDDIEFTVRLHEHVYGPDVKTKMEIAYIPDPVCYTEVPESMSVFAAQRNRWQRGTLQALLKNRKMAFNPRYGITGLFGMPFFLLFEAFSGVIEGASYVFMVLALVLGLVGWYEIGLFMVFAVLLGTFLSISAVLLQERTRMRVAGTRELGRLLFACLVENFGYHQYHLFHRIVGTFDYLVRHRTDLGEMKRYGTYQKPVAAEPAKQIG</sequence>
<dbReference type="GO" id="GO:0016757">
    <property type="term" value="F:glycosyltransferase activity"/>
    <property type="evidence" value="ECO:0007669"/>
    <property type="project" value="UniProtKB-KW"/>
</dbReference>
<reference evidence="5" key="1">
    <citation type="submission" date="2022-09" db="EMBL/GenBank/DDBJ databases">
        <title>Tahibacter sp. nov., isolated from a fresh water.</title>
        <authorList>
            <person name="Baek J.H."/>
            <person name="Lee J.K."/>
            <person name="Kim J.M."/>
            <person name="Jeon C.O."/>
        </authorList>
    </citation>
    <scope>NUCLEOTIDE SEQUENCE</scope>
    <source>
        <strain evidence="5">W38</strain>
    </source>
</reference>
<keyword evidence="2 5" id="KW-0328">Glycosyltransferase</keyword>
<dbReference type="PANTHER" id="PTHR43630:SF1">
    <property type="entry name" value="POLY-BETA-1,6-N-ACETYL-D-GLUCOSAMINE SYNTHASE"/>
    <property type="match status" value="1"/>
</dbReference>